<feature type="compositionally biased region" description="Basic and acidic residues" evidence="1">
    <location>
        <begin position="1"/>
        <end position="12"/>
    </location>
</feature>
<evidence type="ECO:0000256" key="1">
    <source>
        <dbReference type="SAM" id="MobiDB-lite"/>
    </source>
</evidence>
<feature type="transmembrane region" description="Helical" evidence="2">
    <location>
        <begin position="47"/>
        <end position="68"/>
    </location>
</feature>
<proteinExistence type="predicted"/>
<protein>
    <recommendedName>
        <fullName evidence="5">Transmembrane protein</fullName>
    </recommendedName>
</protein>
<keyword evidence="2" id="KW-1133">Transmembrane helix</keyword>
<accession>A0A811BT01</accession>
<evidence type="ECO:0000313" key="3">
    <source>
        <dbReference type="EMBL" id="BCU03675.1"/>
    </source>
</evidence>
<organism evidence="3 4">
    <name type="scientific">Pandoravirus japonicus</name>
    <dbReference type="NCBI Taxonomy" id="2823154"/>
    <lineage>
        <taxon>Viruses</taxon>
        <taxon>Pandoravirus</taxon>
    </lineage>
</organism>
<evidence type="ECO:0008006" key="5">
    <source>
        <dbReference type="Google" id="ProtNLM"/>
    </source>
</evidence>
<dbReference type="Proteomes" id="UP001253637">
    <property type="component" value="Segment"/>
</dbReference>
<keyword evidence="2" id="KW-0812">Transmembrane</keyword>
<sequence>MPRPTRMDRESESLAPPLPRTEAVSRGTHDRPCVQAVRFVFPLAFSLYFFLSRCASIGILVWALFFLLPARAHASSPVRFSLCEILTARHLPSALGDQSRWLLGRYFT</sequence>
<feature type="region of interest" description="Disordered" evidence="1">
    <location>
        <begin position="1"/>
        <end position="28"/>
    </location>
</feature>
<reference evidence="3" key="1">
    <citation type="submission" date="2021-04" db="EMBL/GenBank/DDBJ databases">
        <title>Draft Genome Sequence of Pandoravirus japonicus, Isolated from the Sabaishi River of Niigata, Japan.</title>
        <authorList>
            <person name="Hosokawa N."/>
            <person name="Takahashi H."/>
            <person name="Aoki K."/>
            <person name="Takemura M."/>
        </authorList>
    </citation>
    <scope>NUCLEOTIDE SEQUENCE</scope>
</reference>
<name>A0A811BT01_9VIRU</name>
<dbReference type="EMBL" id="LC625835">
    <property type="protein sequence ID" value="BCU03675.1"/>
    <property type="molecule type" value="Genomic_DNA"/>
</dbReference>
<evidence type="ECO:0000256" key="2">
    <source>
        <dbReference type="SAM" id="Phobius"/>
    </source>
</evidence>
<evidence type="ECO:0000313" key="4">
    <source>
        <dbReference type="Proteomes" id="UP001253637"/>
    </source>
</evidence>
<keyword evidence="2" id="KW-0472">Membrane</keyword>